<protein>
    <submittedName>
        <fullName evidence="1">Uncharacterized protein</fullName>
    </submittedName>
</protein>
<gene>
    <name evidence="1" type="ORF">AXF42_Ash020288</name>
</gene>
<evidence type="ECO:0000313" key="1">
    <source>
        <dbReference type="EMBL" id="PKA46397.1"/>
    </source>
</evidence>
<keyword evidence="2" id="KW-1185">Reference proteome</keyword>
<dbReference type="AlphaFoldDB" id="A0A2H9ZSX9"/>
<organism evidence="1 2">
    <name type="scientific">Apostasia shenzhenica</name>
    <dbReference type="NCBI Taxonomy" id="1088818"/>
    <lineage>
        <taxon>Eukaryota</taxon>
        <taxon>Viridiplantae</taxon>
        <taxon>Streptophyta</taxon>
        <taxon>Embryophyta</taxon>
        <taxon>Tracheophyta</taxon>
        <taxon>Spermatophyta</taxon>
        <taxon>Magnoliopsida</taxon>
        <taxon>Liliopsida</taxon>
        <taxon>Asparagales</taxon>
        <taxon>Orchidaceae</taxon>
        <taxon>Apostasioideae</taxon>
        <taxon>Apostasia</taxon>
    </lineage>
</organism>
<name>A0A2H9ZSX9_9ASPA</name>
<accession>A0A2H9ZSX9</accession>
<evidence type="ECO:0000313" key="2">
    <source>
        <dbReference type="Proteomes" id="UP000236161"/>
    </source>
</evidence>
<sequence>MGIFLYNYSSLPVDAQDTSGCILSCFIAPIVALLMNPTSPQRFLLRWHNCSRFCWRALQAQLGLARTGQRSVRTGLRVGQQAGRDRRCRAKPCTHVAVAGTGVNAGASSVMWKSDDVITSNRRTRSENANEQAG</sequence>
<reference evidence="1 2" key="1">
    <citation type="journal article" date="2017" name="Nature">
        <title>The Apostasia genome and the evolution of orchids.</title>
        <authorList>
            <person name="Zhang G.Q."/>
            <person name="Liu K.W."/>
            <person name="Li Z."/>
            <person name="Lohaus R."/>
            <person name="Hsiao Y.Y."/>
            <person name="Niu S.C."/>
            <person name="Wang J.Y."/>
            <person name="Lin Y.C."/>
            <person name="Xu Q."/>
            <person name="Chen L.J."/>
            <person name="Yoshida K."/>
            <person name="Fujiwara S."/>
            <person name="Wang Z.W."/>
            <person name="Zhang Y.Q."/>
            <person name="Mitsuda N."/>
            <person name="Wang M."/>
            <person name="Liu G.H."/>
            <person name="Pecoraro L."/>
            <person name="Huang H.X."/>
            <person name="Xiao X.J."/>
            <person name="Lin M."/>
            <person name="Wu X.Y."/>
            <person name="Wu W.L."/>
            <person name="Chen Y.Y."/>
            <person name="Chang S.B."/>
            <person name="Sakamoto S."/>
            <person name="Ohme-Takagi M."/>
            <person name="Yagi M."/>
            <person name="Zeng S.J."/>
            <person name="Shen C.Y."/>
            <person name="Yeh C.M."/>
            <person name="Luo Y.B."/>
            <person name="Tsai W.C."/>
            <person name="Van de Peer Y."/>
            <person name="Liu Z.J."/>
        </authorList>
    </citation>
    <scope>NUCLEOTIDE SEQUENCE [LARGE SCALE GENOMIC DNA]</scope>
    <source>
        <strain evidence="2">cv. Shenzhen</strain>
        <tissue evidence="1">Stem</tissue>
    </source>
</reference>
<proteinExistence type="predicted"/>
<dbReference type="Proteomes" id="UP000236161">
    <property type="component" value="Unassembled WGS sequence"/>
</dbReference>
<dbReference type="EMBL" id="KZ454165">
    <property type="protein sequence ID" value="PKA46397.1"/>
    <property type="molecule type" value="Genomic_DNA"/>
</dbReference>